<dbReference type="Proteomes" id="UP000256519">
    <property type="component" value="Unassembled WGS sequence"/>
</dbReference>
<comment type="caution">
    <text evidence="1">The sequence shown here is derived from an EMBL/GenBank/DDBJ whole genome shotgun (WGS) entry which is preliminary data.</text>
</comment>
<accession>A0A3D8WUQ5</accession>
<protein>
    <submittedName>
        <fullName evidence="1">Uncharacterized protein</fullName>
    </submittedName>
</protein>
<gene>
    <name evidence="1" type="ORF">C3744_27790</name>
</gene>
<reference evidence="1 2" key="1">
    <citation type="journal article" date="2018" name="Appl. Environ. Microbiol.">
        <title>Antimicrobial susceptibility testing and tentative epidemiological cut-off values of five Bacillus species relevant for use as animal feed additives or for plant protection.</title>
        <authorList>
            <person name="Agerso Y."/>
            <person name="Stuer-Lauridsen B."/>
            <person name="Bjerre K."/>
            <person name="Jensen M.G."/>
            <person name="Johansen E."/>
            <person name="Bennedsen M."/>
            <person name="Brockmann E."/>
            <person name="Nielsen B."/>
        </authorList>
    </citation>
    <scope>NUCLEOTIDE SEQUENCE [LARGE SCALE GENOMIC DNA]</scope>
    <source>
        <strain evidence="1 2">CHCC20162</strain>
    </source>
</reference>
<sequence>MYRINVTLENAMKSRGIETQKELLAIVKEKTGESLRAATVSDIYQNKSTNLINRKYLEIIATALEIKSLDELIKLEASESSISNDK</sequence>
<dbReference type="EMBL" id="PQWM01000054">
    <property type="protein sequence ID" value="RDZ07209.1"/>
    <property type="molecule type" value="Genomic_DNA"/>
</dbReference>
<dbReference type="RefSeq" id="WP_116078483.1">
    <property type="nucleotide sequence ID" value="NZ_CP187630.1"/>
</dbReference>
<evidence type="ECO:0000313" key="1">
    <source>
        <dbReference type="EMBL" id="RDZ07209.1"/>
    </source>
</evidence>
<proteinExistence type="predicted"/>
<organism evidence="1 2">
    <name type="scientific">Priestia megaterium</name>
    <name type="common">Bacillus megaterium</name>
    <dbReference type="NCBI Taxonomy" id="1404"/>
    <lineage>
        <taxon>Bacteria</taxon>
        <taxon>Bacillati</taxon>
        <taxon>Bacillota</taxon>
        <taxon>Bacilli</taxon>
        <taxon>Bacillales</taxon>
        <taxon>Bacillaceae</taxon>
        <taxon>Priestia</taxon>
    </lineage>
</organism>
<name>A0A3D8WUQ5_PRIMG</name>
<dbReference type="AlphaFoldDB" id="A0A3D8WUQ5"/>
<evidence type="ECO:0000313" key="2">
    <source>
        <dbReference type="Proteomes" id="UP000256519"/>
    </source>
</evidence>